<dbReference type="InterPro" id="IPR036388">
    <property type="entry name" value="WH-like_DNA-bd_sf"/>
</dbReference>
<dbReference type="Pfam" id="PF13412">
    <property type="entry name" value="HTH_24"/>
    <property type="match status" value="1"/>
</dbReference>
<proteinExistence type="predicted"/>
<dbReference type="EMBL" id="CZQA01000008">
    <property type="protein sequence ID" value="CUS35183.1"/>
    <property type="molecule type" value="Genomic_DNA"/>
</dbReference>
<sequence length="194" mass="22005">MNLQDQRDLLLLTEVERDGGVTQRSLAAKLGVALGLANLYLKRLVRNGYISIASIPSHRVRYVLTPEGSAEKSRLTSLHIEYVLSHYRDMRARFREALSHMAQNGMKRVVIYGTSELAEMAYLSLREMQMTLVGFVDDGRQESFLSYPVWSSDVLQEWEFDAVLLAHFDLTAGLRTKLEHHQVPVSKIIALTSV</sequence>
<dbReference type="Gene3D" id="1.10.10.10">
    <property type="entry name" value="Winged helix-like DNA-binding domain superfamily/Winged helix DNA-binding domain"/>
    <property type="match status" value="1"/>
</dbReference>
<organism evidence="1 2">
    <name type="scientific">Candidatus Nitrospira nitrosa</name>
    <dbReference type="NCBI Taxonomy" id="1742972"/>
    <lineage>
        <taxon>Bacteria</taxon>
        <taxon>Pseudomonadati</taxon>
        <taxon>Nitrospirota</taxon>
        <taxon>Nitrospiria</taxon>
        <taxon>Nitrospirales</taxon>
        <taxon>Nitrospiraceae</taxon>
        <taxon>Nitrospira</taxon>
    </lineage>
</organism>
<dbReference type="Proteomes" id="UP000199032">
    <property type="component" value="Unassembled WGS sequence"/>
</dbReference>
<accession>A0A0S4LD92</accession>
<reference evidence="1 2" key="1">
    <citation type="submission" date="2015-10" db="EMBL/GenBank/DDBJ databases">
        <authorList>
            <person name="Gilbert D.G."/>
        </authorList>
    </citation>
    <scope>NUCLEOTIDE SEQUENCE [LARGE SCALE GENOMIC DNA]</scope>
    <source>
        <strain evidence="1">COMA1</strain>
    </source>
</reference>
<dbReference type="SUPFAM" id="SSF46785">
    <property type="entry name" value="Winged helix' DNA-binding domain"/>
    <property type="match status" value="1"/>
</dbReference>
<dbReference type="InterPro" id="IPR036390">
    <property type="entry name" value="WH_DNA-bd_sf"/>
</dbReference>
<name>A0A0S4LD92_9BACT</name>
<dbReference type="AlphaFoldDB" id="A0A0S4LD92"/>
<evidence type="ECO:0000313" key="2">
    <source>
        <dbReference type="Proteomes" id="UP000199032"/>
    </source>
</evidence>
<keyword evidence="2" id="KW-1185">Reference proteome</keyword>
<dbReference type="OrthoDB" id="8537236at2"/>
<dbReference type="RefSeq" id="WP_090747471.1">
    <property type="nucleotide sequence ID" value="NZ_CZQA01000008.1"/>
</dbReference>
<gene>
    <name evidence="1" type="ORF">COMA1_20161</name>
</gene>
<evidence type="ECO:0000313" key="1">
    <source>
        <dbReference type="EMBL" id="CUS35183.1"/>
    </source>
</evidence>
<dbReference type="Gene3D" id="3.40.50.720">
    <property type="entry name" value="NAD(P)-binding Rossmann-like Domain"/>
    <property type="match status" value="1"/>
</dbReference>
<dbReference type="STRING" id="1742972.COMA1_20161"/>
<protein>
    <submittedName>
        <fullName evidence="1">Putative transcriptional regulator, AsnC family</fullName>
    </submittedName>
</protein>